<dbReference type="HOGENOM" id="CLU_3103641_0_0_12"/>
<dbReference type="EMBL" id="CP006939">
    <property type="protein sequence ID" value="AHC15733.1"/>
    <property type="molecule type" value="Genomic_DNA"/>
</dbReference>
<evidence type="ECO:0000313" key="3">
    <source>
        <dbReference type="Proteomes" id="UP000018680"/>
    </source>
</evidence>
<protein>
    <submittedName>
        <fullName evidence="2">Uncharacterized protein</fullName>
    </submittedName>
</protein>
<dbReference type="Proteomes" id="UP000018680">
    <property type="component" value="Chromosome"/>
</dbReference>
<proteinExistence type="predicted"/>
<dbReference type="AlphaFoldDB" id="V5WIW2"/>
<feature type="region of interest" description="Disordered" evidence="1">
    <location>
        <begin position="1"/>
        <end position="20"/>
    </location>
</feature>
<name>V5WIW2_9SPIO</name>
<reference evidence="2 3" key="1">
    <citation type="journal article" date="2015" name="Stand. Genomic Sci.">
        <title>Complete genome sequence and description of Salinispira pacifica gen. nov., sp. nov., a novel spirochaete isolated form a hypersaline microbial mat.</title>
        <authorList>
            <person name="Ben Hania W."/>
            <person name="Joseph M."/>
            <person name="Schumann P."/>
            <person name="Bunk B."/>
            <person name="Fiebig A."/>
            <person name="Sproer C."/>
            <person name="Klenk H.P."/>
            <person name="Fardeau M.L."/>
            <person name="Spring S."/>
        </authorList>
    </citation>
    <scope>NUCLEOTIDE SEQUENCE [LARGE SCALE GENOMIC DNA]</scope>
    <source>
        <strain evidence="2 3">L21-RPul-D2</strain>
    </source>
</reference>
<gene>
    <name evidence="2" type="ORF">L21SP2_2380</name>
</gene>
<evidence type="ECO:0000313" key="2">
    <source>
        <dbReference type="EMBL" id="AHC15733.1"/>
    </source>
</evidence>
<accession>V5WIW2</accession>
<organism evidence="2 3">
    <name type="scientific">Salinispira pacifica</name>
    <dbReference type="NCBI Taxonomy" id="1307761"/>
    <lineage>
        <taxon>Bacteria</taxon>
        <taxon>Pseudomonadati</taxon>
        <taxon>Spirochaetota</taxon>
        <taxon>Spirochaetia</taxon>
        <taxon>Spirochaetales</taxon>
        <taxon>Spirochaetaceae</taxon>
        <taxon>Salinispira</taxon>
    </lineage>
</organism>
<evidence type="ECO:0000256" key="1">
    <source>
        <dbReference type="SAM" id="MobiDB-lite"/>
    </source>
</evidence>
<dbReference type="KEGG" id="slr:L21SP2_2380"/>
<sequence length="51" mass="5508">MNCGPSSAGGLASDPDMTEMCRSRTVPPWAISISRKKISGRIQNTIQEETV</sequence>
<keyword evidence="3" id="KW-1185">Reference proteome</keyword>